<evidence type="ECO:0000313" key="2">
    <source>
        <dbReference type="Proteomes" id="UP001595833"/>
    </source>
</evidence>
<reference evidence="2" key="1">
    <citation type="journal article" date="2019" name="Int. J. Syst. Evol. Microbiol.">
        <title>The Global Catalogue of Microorganisms (GCM) 10K type strain sequencing project: providing services to taxonomists for standard genome sequencing and annotation.</title>
        <authorList>
            <consortium name="The Broad Institute Genomics Platform"/>
            <consortium name="The Broad Institute Genome Sequencing Center for Infectious Disease"/>
            <person name="Wu L."/>
            <person name="Ma J."/>
        </authorList>
    </citation>
    <scope>NUCLEOTIDE SEQUENCE [LARGE SCALE GENOMIC DNA]</scope>
    <source>
        <strain evidence="2">KCTC 12848</strain>
    </source>
</reference>
<proteinExistence type="predicted"/>
<evidence type="ECO:0000313" key="1">
    <source>
        <dbReference type="EMBL" id="MFC5060394.1"/>
    </source>
</evidence>
<comment type="caution">
    <text evidence="1">The sequence shown here is derived from an EMBL/GenBank/DDBJ whole genome shotgun (WGS) entry which is preliminary data.</text>
</comment>
<name>A0ABV9YDG4_9PSEU</name>
<dbReference type="EMBL" id="JBHSJB010000053">
    <property type="protein sequence ID" value="MFC5060394.1"/>
    <property type="molecule type" value="Genomic_DNA"/>
</dbReference>
<accession>A0ABV9YDG4</accession>
<sequence length="173" mass="18323">MGDAEQVWIATVPALDDEEHVVIGNHHSADDAGRRVVGALGGLGYEGDEGVYHLLAFDLWARCERVGDRLSVLLLTSPGVLDDMVRTCPERLREAVASLRGTPPVDGGVPLLRREITTDFDPATAPGGDQVVVLDHDGVATPTDLLAEFDPEEATLVVLHTNPGDERGGSSPG</sequence>
<organism evidence="1 2">
    <name type="scientific">Saccharothrix xinjiangensis</name>
    <dbReference type="NCBI Taxonomy" id="204798"/>
    <lineage>
        <taxon>Bacteria</taxon>
        <taxon>Bacillati</taxon>
        <taxon>Actinomycetota</taxon>
        <taxon>Actinomycetes</taxon>
        <taxon>Pseudonocardiales</taxon>
        <taxon>Pseudonocardiaceae</taxon>
        <taxon>Saccharothrix</taxon>
    </lineage>
</organism>
<gene>
    <name evidence="1" type="ORF">ACFPFM_42350</name>
</gene>
<keyword evidence="2" id="KW-1185">Reference proteome</keyword>
<dbReference type="RefSeq" id="WP_344037364.1">
    <property type="nucleotide sequence ID" value="NZ_BAAAKE010000007.1"/>
</dbReference>
<protein>
    <submittedName>
        <fullName evidence="1">Uncharacterized protein</fullName>
    </submittedName>
</protein>
<dbReference type="Proteomes" id="UP001595833">
    <property type="component" value="Unassembled WGS sequence"/>
</dbReference>